<feature type="chain" id="PRO_5041386172" evidence="6">
    <location>
        <begin position="19"/>
        <end position="291"/>
    </location>
</feature>
<evidence type="ECO:0000256" key="2">
    <source>
        <dbReference type="ARBA" id="ARBA00007480"/>
    </source>
</evidence>
<keyword evidence="5 6" id="KW-0732">Signal</keyword>
<dbReference type="Pfam" id="PF05806">
    <property type="entry name" value="Noggin"/>
    <property type="match status" value="1"/>
</dbReference>
<dbReference type="SUPFAM" id="SSF57501">
    <property type="entry name" value="Cystine-knot cytokines"/>
    <property type="match status" value="1"/>
</dbReference>
<dbReference type="GO" id="GO:0045596">
    <property type="term" value="P:negative regulation of cell differentiation"/>
    <property type="evidence" value="ECO:0007669"/>
    <property type="project" value="InterPro"/>
</dbReference>
<dbReference type="PANTHER" id="PTHR10494">
    <property type="entry name" value="BONE MORPHOGENETIC PROTEIN INHIBITOR, NOGGIN"/>
    <property type="match status" value="1"/>
</dbReference>
<comment type="similarity">
    <text evidence="2">Belongs to the noggin family.</text>
</comment>
<accession>A0AA35SCM4</accession>
<evidence type="ECO:0000256" key="6">
    <source>
        <dbReference type="SAM" id="SignalP"/>
    </source>
</evidence>
<keyword evidence="3" id="KW-0217">Developmental protein</keyword>
<evidence type="ECO:0000313" key="7">
    <source>
        <dbReference type="EMBL" id="CAI8027630.1"/>
    </source>
</evidence>
<proteinExistence type="inferred from homology"/>
<dbReference type="InterPro" id="IPR029034">
    <property type="entry name" value="Cystine-knot_cytokine"/>
</dbReference>
<keyword evidence="4" id="KW-0964">Secreted</keyword>
<evidence type="ECO:0000256" key="3">
    <source>
        <dbReference type="ARBA" id="ARBA00022473"/>
    </source>
</evidence>
<keyword evidence="8" id="KW-1185">Reference proteome</keyword>
<comment type="caution">
    <text evidence="7">The sequence shown here is derived from an EMBL/GenBank/DDBJ whole genome shotgun (WGS) entry which is preliminary data.</text>
</comment>
<name>A0AA35SCM4_GEOBA</name>
<comment type="subcellular location">
    <subcellularLocation>
        <location evidence="1">Secreted</location>
    </subcellularLocation>
</comment>
<protein>
    <submittedName>
        <fullName evidence="7">Noggin-1</fullName>
    </submittedName>
</protein>
<evidence type="ECO:0000256" key="1">
    <source>
        <dbReference type="ARBA" id="ARBA00004613"/>
    </source>
</evidence>
<dbReference type="PANTHER" id="PTHR10494:SF6">
    <property type="entry name" value="NOGGIN"/>
    <property type="match status" value="1"/>
</dbReference>
<organism evidence="7 8">
    <name type="scientific">Geodia barretti</name>
    <name type="common">Barrett's horny sponge</name>
    <dbReference type="NCBI Taxonomy" id="519541"/>
    <lineage>
        <taxon>Eukaryota</taxon>
        <taxon>Metazoa</taxon>
        <taxon>Porifera</taxon>
        <taxon>Demospongiae</taxon>
        <taxon>Heteroscleromorpha</taxon>
        <taxon>Tetractinellida</taxon>
        <taxon>Astrophorina</taxon>
        <taxon>Geodiidae</taxon>
        <taxon>Geodia</taxon>
    </lineage>
</organism>
<dbReference type="Proteomes" id="UP001174909">
    <property type="component" value="Unassembled WGS sequence"/>
</dbReference>
<feature type="signal peptide" evidence="6">
    <location>
        <begin position="1"/>
        <end position="18"/>
    </location>
</feature>
<dbReference type="AlphaFoldDB" id="A0AA35SCM4"/>
<gene>
    <name evidence="7" type="ORF">GBAR_LOCUS15767</name>
</gene>
<evidence type="ECO:0000256" key="4">
    <source>
        <dbReference type="ARBA" id="ARBA00022525"/>
    </source>
</evidence>
<dbReference type="Gene3D" id="2.10.90.10">
    <property type="entry name" value="Cystine-knot cytokines"/>
    <property type="match status" value="1"/>
</dbReference>
<evidence type="ECO:0000256" key="5">
    <source>
        <dbReference type="ARBA" id="ARBA00022729"/>
    </source>
</evidence>
<dbReference type="EMBL" id="CASHTH010002292">
    <property type="protein sequence ID" value="CAI8027630.1"/>
    <property type="molecule type" value="Genomic_DNA"/>
</dbReference>
<dbReference type="InterPro" id="IPR008717">
    <property type="entry name" value="Noggin"/>
</dbReference>
<evidence type="ECO:0000313" key="8">
    <source>
        <dbReference type="Proteomes" id="UP001174909"/>
    </source>
</evidence>
<sequence length="291" mass="32522">MLKLCVVLLATFVGLSTAFGPPDYFDEFSLLRCMVANPRAGQRDQPDTKEEPIPVLPFHVVYDDFGSWFQPVPSQIRSPVSGEFSAGLRDFLLEYVGSIVNIQLSTVGGNTPTSIDNAPAGQLIPQRLRLIEDGIGPIVEGLQNHTEEINQRLDDLGIVGPERQIIIDALLVLNDQCRVIAQWNRLPPGKFFPEWIFASYCPKSSNCTVPPGMACEPVVKKEAIAHTLFLQWDCCWSLINRRWSYKCGWRKVRLAYIGRCDCACGVQYFNDQIIESGGIADPSVITYRMPV</sequence>
<dbReference type="GO" id="GO:0005615">
    <property type="term" value="C:extracellular space"/>
    <property type="evidence" value="ECO:0007669"/>
    <property type="project" value="TreeGrafter"/>
</dbReference>
<reference evidence="7" key="1">
    <citation type="submission" date="2023-03" db="EMBL/GenBank/DDBJ databases">
        <authorList>
            <person name="Steffen K."/>
            <person name="Cardenas P."/>
        </authorList>
    </citation>
    <scope>NUCLEOTIDE SEQUENCE</scope>
</reference>